<dbReference type="PANTHER" id="PTHR32080">
    <property type="entry name" value="ANTIFUNGAL PROTEIN GINKBILOBIN-2-LIKE"/>
    <property type="match status" value="1"/>
</dbReference>
<keyword evidence="2" id="KW-0945">Host-virus interaction</keyword>
<dbReference type="Gene3D" id="3.30.430.20">
    <property type="entry name" value="Gnk2 domain, C-X8-C-X2-C motif"/>
    <property type="match status" value="1"/>
</dbReference>
<keyword evidence="11" id="KW-1185">Reference proteome</keyword>
<evidence type="ECO:0000259" key="9">
    <source>
        <dbReference type="PROSITE" id="PS51473"/>
    </source>
</evidence>
<dbReference type="EMBL" id="JAVYJV010000005">
    <property type="protein sequence ID" value="KAK4369747.1"/>
    <property type="molecule type" value="Genomic_DNA"/>
</dbReference>
<dbReference type="PANTHER" id="PTHR32080:SF27">
    <property type="entry name" value="OS01G0548750 PROTEIN"/>
    <property type="match status" value="1"/>
</dbReference>
<evidence type="ECO:0000256" key="2">
    <source>
        <dbReference type="ARBA" id="ARBA00022581"/>
    </source>
</evidence>
<evidence type="ECO:0000256" key="4">
    <source>
        <dbReference type="ARBA" id="ARBA00022737"/>
    </source>
</evidence>
<reference evidence="10" key="1">
    <citation type="submission" date="2023-12" db="EMBL/GenBank/DDBJ databases">
        <title>Genome assembly of Anisodus tanguticus.</title>
        <authorList>
            <person name="Wang Y.-J."/>
        </authorList>
    </citation>
    <scope>NUCLEOTIDE SEQUENCE</scope>
    <source>
        <strain evidence="10">KB-2021</strain>
        <tissue evidence="10">Leaf</tissue>
    </source>
</reference>
<proteinExistence type="inferred from homology"/>
<evidence type="ECO:0000256" key="3">
    <source>
        <dbReference type="ARBA" id="ARBA00022729"/>
    </source>
</evidence>
<dbReference type="AlphaFoldDB" id="A0AAE1SHD5"/>
<organism evidence="10 11">
    <name type="scientific">Anisodus tanguticus</name>
    <dbReference type="NCBI Taxonomy" id="243964"/>
    <lineage>
        <taxon>Eukaryota</taxon>
        <taxon>Viridiplantae</taxon>
        <taxon>Streptophyta</taxon>
        <taxon>Embryophyta</taxon>
        <taxon>Tracheophyta</taxon>
        <taxon>Spermatophyta</taxon>
        <taxon>Magnoliopsida</taxon>
        <taxon>eudicotyledons</taxon>
        <taxon>Gunneridae</taxon>
        <taxon>Pentapetalae</taxon>
        <taxon>asterids</taxon>
        <taxon>lamiids</taxon>
        <taxon>Solanales</taxon>
        <taxon>Solanaceae</taxon>
        <taxon>Solanoideae</taxon>
        <taxon>Hyoscyameae</taxon>
        <taxon>Anisodus</taxon>
    </lineage>
</organism>
<keyword evidence="4" id="KW-0677">Repeat</keyword>
<comment type="similarity">
    <text evidence="8">Belongs to the cysteine-rich repeat secretory protein family. Plasmodesmata-located proteins (PDLD) subfamily.</text>
</comment>
<keyword evidence="6" id="KW-1015">Disulfide bond</keyword>
<dbReference type="InterPro" id="IPR002902">
    <property type="entry name" value="GNK2"/>
</dbReference>
<dbReference type="Proteomes" id="UP001291623">
    <property type="component" value="Unassembled WGS sequence"/>
</dbReference>
<evidence type="ECO:0000256" key="5">
    <source>
        <dbReference type="ARBA" id="ARBA00022949"/>
    </source>
</evidence>
<dbReference type="GO" id="GO:0009506">
    <property type="term" value="C:plasmodesma"/>
    <property type="evidence" value="ECO:0007669"/>
    <property type="project" value="UniProtKB-SubCell"/>
</dbReference>
<dbReference type="CDD" id="cd23509">
    <property type="entry name" value="Gnk2-like"/>
    <property type="match status" value="1"/>
</dbReference>
<dbReference type="PROSITE" id="PS51473">
    <property type="entry name" value="GNK2"/>
    <property type="match status" value="1"/>
</dbReference>
<accession>A0AAE1SHD5</accession>
<name>A0AAE1SHD5_9SOLA</name>
<dbReference type="InterPro" id="IPR038408">
    <property type="entry name" value="GNK2_sf"/>
</dbReference>
<evidence type="ECO:0000256" key="6">
    <source>
        <dbReference type="ARBA" id="ARBA00023157"/>
    </source>
</evidence>
<comment type="caution">
    <text evidence="10">The sequence shown here is derived from an EMBL/GenBank/DDBJ whole genome shotgun (WGS) entry which is preliminary data.</text>
</comment>
<keyword evidence="3" id="KW-0732">Signal</keyword>
<comment type="subcellular location">
    <subcellularLocation>
        <location evidence="7">Cell junction</location>
        <location evidence="7">Plasmodesma</location>
    </subcellularLocation>
    <subcellularLocation>
        <location evidence="1">Cell membrane</location>
        <topology evidence="1">Single-pass type I membrane protein</topology>
    </subcellularLocation>
</comment>
<evidence type="ECO:0000256" key="7">
    <source>
        <dbReference type="ARBA" id="ARBA00024184"/>
    </source>
</evidence>
<evidence type="ECO:0000256" key="1">
    <source>
        <dbReference type="ARBA" id="ARBA00004251"/>
    </source>
</evidence>
<feature type="domain" description="Gnk2-homologous" evidence="9">
    <location>
        <begin position="1"/>
        <end position="49"/>
    </location>
</feature>
<dbReference type="Pfam" id="PF01657">
    <property type="entry name" value="Stress-antifung"/>
    <property type="match status" value="1"/>
</dbReference>
<dbReference type="GO" id="GO:0005886">
    <property type="term" value="C:plasma membrane"/>
    <property type="evidence" value="ECO:0007669"/>
    <property type="project" value="UniProtKB-SubCell"/>
</dbReference>
<gene>
    <name evidence="10" type="ORF">RND71_009222</name>
</gene>
<keyword evidence="5" id="KW-0965">Cell junction</keyword>
<evidence type="ECO:0000313" key="10">
    <source>
        <dbReference type="EMBL" id="KAK4369747.1"/>
    </source>
</evidence>
<dbReference type="InterPro" id="IPR051378">
    <property type="entry name" value="Cell2Cell_Antifungal"/>
</dbReference>
<protein>
    <recommendedName>
        <fullName evidence="9">Gnk2-homologous domain-containing protein</fullName>
    </recommendedName>
</protein>
<evidence type="ECO:0000256" key="8">
    <source>
        <dbReference type="ARBA" id="ARBA00038393"/>
    </source>
</evidence>
<evidence type="ECO:0000313" key="11">
    <source>
        <dbReference type="Proteomes" id="UP001291623"/>
    </source>
</evidence>
<sequence>MVACRKYMSKADCVSCFDAAVFHIRACGSANGARVIYDGCFLRYESNNFYQEITGQGNAEFCGNRTASQPHALNHVALELLNDLSTATPRISGFFAATKMKAAGVTV</sequence>